<gene>
    <name evidence="1" type="ORF">NOO_LOCUS13487</name>
</gene>
<protein>
    <submittedName>
        <fullName evidence="1">Uncharacterized protein</fullName>
    </submittedName>
</protein>
<reference evidence="1 2" key="1">
    <citation type="submission" date="2018-08" db="EMBL/GenBank/DDBJ databases">
        <authorList>
            <person name="Laetsch R D."/>
            <person name="Stevens L."/>
            <person name="Kumar S."/>
            <person name="Blaxter L. M."/>
        </authorList>
    </citation>
    <scope>NUCLEOTIDE SEQUENCE [LARGE SCALE GENOMIC DNA]</scope>
</reference>
<dbReference type="EMBL" id="UYRW01015796">
    <property type="protein sequence ID" value="VDN02432.1"/>
    <property type="molecule type" value="Genomic_DNA"/>
</dbReference>
<dbReference type="Proteomes" id="UP000271087">
    <property type="component" value="Unassembled WGS sequence"/>
</dbReference>
<keyword evidence="2" id="KW-1185">Reference proteome</keyword>
<dbReference type="AlphaFoldDB" id="A0A3P7N1W1"/>
<sequence length="54" mass="6404">LTRSIVRDLKDQSNEDSTLRNTGLKRYGEFFDQNKKGKKKWPISKLINFEKCND</sequence>
<organism evidence="1 2">
    <name type="scientific">Onchocerca ochengi</name>
    <name type="common">Filarial nematode worm</name>
    <dbReference type="NCBI Taxonomy" id="42157"/>
    <lineage>
        <taxon>Eukaryota</taxon>
        <taxon>Metazoa</taxon>
        <taxon>Ecdysozoa</taxon>
        <taxon>Nematoda</taxon>
        <taxon>Chromadorea</taxon>
        <taxon>Rhabditida</taxon>
        <taxon>Spirurina</taxon>
        <taxon>Spiruromorpha</taxon>
        <taxon>Filarioidea</taxon>
        <taxon>Onchocercidae</taxon>
        <taxon>Onchocerca</taxon>
    </lineage>
</organism>
<evidence type="ECO:0000313" key="1">
    <source>
        <dbReference type="EMBL" id="VDN02432.1"/>
    </source>
</evidence>
<feature type="non-terminal residue" evidence="1">
    <location>
        <position position="1"/>
    </location>
</feature>
<evidence type="ECO:0000313" key="2">
    <source>
        <dbReference type="Proteomes" id="UP000271087"/>
    </source>
</evidence>
<name>A0A3P7N1W1_ONCOC</name>
<accession>A0A3P7N1W1</accession>
<proteinExistence type="predicted"/>